<evidence type="ECO:0000313" key="2">
    <source>
        <dbReference type="Proteomes" id="UP000000496"/>
    </source>
</evidence>
<name>F8L5W0_SIMNZ</name>
<accession>F8L5W0</accession>
<proteinExistence type="predicted"/>
<dbReference type="Proteomes" id="UP000000496">
    <property type="component" value="Chromosome gsn.131"/>
</dbReference>
<reference key="1">
    <citation type="journal article" date="2011" name="Mol. Biol. Evol.">
        <title>Unity in variety -- the pan-genome of the Chlamydiae.</title>
        <authorList>
            <person name="Collingro A."/>
            <person name="Tischler P."/>
            <person name="Weinmaier T."/>
            <person name="Penz T."/>
            <person name="Heinz E."/>
            <person name="Brunham R.C."/>
            <person name="Read T.D."/>
            <person name="Bavoil P.M."/>
            <person name="Sachse K."/>
            <person name="Kahane S."/>
            <person name="Friedman M.G."/>
            <person name="Rattei T."/>
            <person name="Myers G.S.A."/>
            <person name="Horn M."/>
        </authorList>
    </citation>
    <scope>NUCLEOTIDE SEQUENCE</scope>
    <source>
        <strain>Z</strain>
    </source>
</reference>
<sequence length="174" mass="20242">MSHGLLGPVAAFFDIQVSQQYQSEYLKSKSAFEQRKYEELLEWQFKFFRDGADRFLTNISEHLCTKFSSPDGKTSYIPDISKEQRALMVFARVMLASQTIIDELNENATSQHVFVTASFPQPKYAIDYPLLLKTLLIPAVVETFQENRIQYKFECVELEFFHVMTCVNFAREPL</sequence>
<evidence type="ECO:0000313" key="1">
    <source>
        <dbReference type="EMBL" id="CCB88102.1"/>
    </source>
</evidence>
<gene>
    <name evidence="1" type="ordered locus">SNE_A02250</name>
</gene>
<dbReference type="EMBL" id="FR872582">
    <property type="protein sequence ID" value="CCB88102.1"/>
    <property type="molecule type" value="Genomic_DNA"/>
</dbReference>
<dbReference type="HOGENOM" id="CLU_1539033_0_0_0"/>
<dbReference type="STRING" id="331113.SNE_A02250"/>
<dbReference type="AlphaFoldDB" id="F8L5W0"/>
<reference evidence="1 2" key="2">
    <citation type="journal article" date="2011" name="Mol. Biol. Evol.">
        <title>Unity in variety--the pan-genome of the Chlamydiae.</title>
        <authorList>
            <person name="Collingro A."/>
            <person name="Tischler P."/>
            <person name="Weinmaier T."/>
            <person name="Penz T."/>
            <person name="Heinz E."/>
            <person name="Brunham R.C."/>
            <person name="Read T.D."/>
            <person name="Bavoil P.M."/>
            <person name="Sachse K."/>
            <person name="Kahane S."/>
            <person name="Friedman M.G."/>
            <person name="Rattei T."/>
            <person name="Myers G.S."/>
            <person name="Horn M."/>
        </authorList>
    </citation>
    <scope>NUCLEOTIDE SEQUENCE [LARGE SCALE GENOMIC DNA]</scope>
    <source>
        <strain evidence="2">ATCC VR-1471 / Z</strain>
    </source>
</reference>
<organism evidence="1 2">
    <name type="scientific">Simkania negevensis (strain ATCC VR-1471 / DSM 27360 / Z)</name>
    <dbReference type="NCBI Taxonomy" id="331113"/>
    <lineage>
        <taxon>Bacteria</taxon>
        <taxon>Pseudomonadati</taxon>
        <taxon>Chlamydiota</taxon>
        <taxon>Chlamydiia</taxon>
        <taxon>Parachlamydiales</taxon>
        <taxon>Simkaniaceae</taxon>
        <taxon>Simkania</taxon>
    </lineage>
</organism>
<protein>
    <submittedName>
        <fullName evidence="1">Uncharacterized protein</fullName>
    </submittedName>
</protein>
<keyword evidence="2" id="KW-1185">Reference proteome</keyword>
<dbReference type="RefSeq" id="WP_013942569.1">
    <property type="nucleotide sequence ID" value="NC_015713.1"/>
</dbReference>
<dbReference type="KEGG" id="sng:SNE_A02250"/>